<feature type="transmembrane region" description="Helical" evidence="1">
    <location>
        <begin position="74"/>
        <end position="99"/>
    </location>
</feature>
<name>A0A917B131_HALAA</name>
<feature type="transmembrane region" description="Helical" evidence="1">
    <location>
        <begin position="36"/>
        <end position="62"/>
    </location>
</feature>
<sequence length="213" mass="23842">MKLTTKLPEFNEQHHQQLIEKGWTPLKEPKKLITSILLSIPFMIINVIIAIGVIHFSAGIYFRDFGIDSSSFTITINLMSLVLFFVLLIIHEGIHLIFVPNFKKSDRTFVGVNWLVGFVYTEQSMTKRRFLLIALAPFLILSIVLPFILGALGLLTSTFKLLIIINAAASSVDLLSSSLVGIQVPNQARMINNGVRSYWKKDEEAGSHTKSIG</sequence>
<keyword evidence="3" id="KW-1185">Reference proteome</keyword>
<proteinExistence type="predicted"/>
<dbReference type="Proteomes" id="UP000660110">
    <property type="component" value="Unassembled WGS sequence"/>
</dbReference>
<dbReference type="AlphaFoldDB" id="A0A917B131"/>
<dbReference type="Pfam" id="PF11667">
    <property type="entry name" value="DUF3267"/>
    <property type="match status" value="1"/>
</dbReference>
<keyword evidence="1" id="KW-1133">Transmembrane helix</keyword>
<evidence type="ECO:0000256" key="1">
    <source>
        <dbReference type="SAM" id="Phobius"/>
    </source>
</evidence>
<reference evidence="2" key="1">
    <citation type="journal article" date="2014" name="Int. J. Syst. Evol. Microbiol.">
        <title>Complete genome sequence of Corynebacterium casei LMG S-19264T (=DSM 44701T), isolated from a smear-ripened cheese.</title>
        <authorList>
            <consortium name="US DOE Joint Genome Institute (JGI-PGF)"/>
            <person name="Walter F."/>
            <person name="Albersmeier A."/>
            <person name="Kalinowski J."/>
            <person name="Ruckert C."/>
        </authorList>
    </citation>
    <scope>NUCLEOTIDE SEQUENCE</scope>
    <source>
        <strain evidence="2">CGMCC 1.12153</strain>
    </source>
</reference>
<reference evidence="2" key="2">
    <citation type="submission" date="2020-09" db="EMBL/GenBank/DDBJ databases">
        <authorList>
            <person name="Sun Q."/>
            <person name="Zhou Y."/>
        </authorList>
    </citation>
    <scope>NUCLEOTIDE SEQUENCE</scope>
    <source>
        <strain evidence="2">CGMCC 1.12153</strain>
    </source>
</reference>
<evidence type="ECO:0000313" key="2">
    <source>
        <dbReference type="EMBL" id="GGF13875.1"/>
    </source>
</evidence>
<dbReference type="RefSeq" id="WP_188376419.1">
    <property type="nucleotide sequence ID" value="NZ_BMEL01000001.1"/>
</dbReference>
<feature type="transmembrane region" description="Helical" evidence="1">
    <location>
        <begin position="130"/>
        <end position="155"/>
    </location>
</feature>
<evidence type="ECO:0008006" key="4">
    <source>
        <dbReference type="Google" id="ProtNLM"/>
    </source>
</evidence>
<organism evidence="2 3">
    <name type="scientific">Halobacillus andaensis</name>
    <dbReference type="NCBI Taxonomy" id="1176239"/>
    <lineage>
        <taxon>Bacteria</taxon>
        <taxon>Bacillati</taxon>
        <taxon>Bacillota</taxon>
        <taxon>Bacilli</taxon>
        <taxon>Bacillales</taxon>
        <taxon>Bacillaceae</taxon>
        <taxon>Halobacillus</taxon>
    </lineage>
</organism>
<dbReference type="EMBL" id="BMEL01000001">
    <property type="protein sequence ID" value="GGF13875.1"/>
    <property type="molecule type" value="Genomic_DNA"/>
</dbReference>
<keyword evidence="1" id="KW-0472">Membrane</keyword>
<feature type="transmembrane region" description="Helical" evidence="1">
    <location>
        <begin position="161"/>
        <end position="182"/>
    </location>
</feature>
<evidence type="ECO:0000313" key="3">
    <source>
        <dbReference type="Proteomes" id="UP000660110"/>
    </source>
</evidence>
<keyword evidence="1" id="KW-0812">Transmembrane</keyword>
<gene>
    <name evidence="2" type="ORF">GCM10010954_10790</name>
</gene>
<accession>A0A917B131</accession>
<dbReference type="InterPro" id="IPR021683">
    <property type="entry name" value="DUF3267"/>
</dbReference>
<protein>
    <recommendedName>
        <fullName evidence="4">Zincin peptidase</fullName>
    </recommendedName>
</protein>
<comment type="caution">
    <text evidence="2">The sequence shown here is derived from an EMBL/GenBank/DDBJ whole genome shotgun (WGS) entry which is preliminary data.</text>
</comment>